<protein>
    <recommendedName>
        <fullName evidence="1">HTH-like domain-containing protein</fullName>
    </recommendedName>
</protein>
<organism evidence="2 3">
    <name type="scientific">Candidatus Williamhamiltonella defendens</name>
    <dbReference type="NCBI Taxonomy" id="138072"/>
    <lineage>
        <taxon>Bacteria</taxon>
        <taxon>Pseudomonadati</taxon>
        <taxon>Pseudomonadota</taxon>
        <taxon>Gammaproteobacteria</taxon>
        <taxon>Enterobacterales</taxon>
        <taxon>Enterobacteriaceae</taxon>
        <taxon>aphid secondary symbionts</taxon>
        <taxon>Candidatus Williamhamiltonella</taxon>
    </lineage>
</organism>
<evidence type="ECO:0000259" key="1">
    <source>
        <dbReference type="Pfam" id="PF13276"/>
    </source>
</evidence>
<sequence>MRALERTAVRILSEHKPKLGSRRLKLKLNQAGFQVGRFKTRRLMASLSLIACYPKRYRVTTDSQHNHQIAPNLLDRQFNREYTQ</sequence>
<accession>A0AAC9YFE1</accession>
<dbReference type="Proteomes" id="UP000792865">
    <property type="component" value="Chromosome"/>
</dbReference>
<evidence type="ECO:0000313" key="3">
    <source>
        <dbReference type="Proteomes" id="UP000792865"/>
    </source>
</evidence>
<dbReference type="InterPro" id="IPR025948">
    <property type="entry name" value="HTH-like_dom"/>
</dbReference>
<dbReference type="Pfam" id="PF13276">
    <property type="entry name" value="HTH_21"/>
    <property type="match status" value="1"/>
</dbReference>
<evidence type="ECO:0000313" key="2">
    <source>
        <dbReference type="EMBL" id="ASV33210.1"/>
    </source>
</evidence>
<dbReference type="RefSeq" id="WP_095034036.1">
    <property type="nucleotide sequence ID" value="NZ_CAWNYN010000001.1"/>
</dbReference>
<dbReference type="PANTHER" id="PTHR46889:SF4">
    <property type="entry name" value="TRANSPOSASE INSO FOR INSERTION SEQUENCE ELEMENT IS911B-RELATED"/>
    <property type="match status" value="1"/>
</dbReference>
<dbReference type="EMBL" id="CP022932">
    <property type="protein sequence ID" value="ASV33210.1"/>
    <property type="molecule type" value="Genomic_DNA"/>
</dbReference>
<dbReference type="AlphaFoldDB" id="A0AAC9YFE1"/>
<dbReference type="PANTHER" id="PTHR46889">
    <property type="entry name" value="TRANSPOSASE INSF FOR INSERTION SEQUENCE IS3B-RELATED"/>
    <property type="match status" value="1"/>
</dbReference>
<dbReference type="InterPro" id="IPR050900">
    <property type="entry name" value="Transposase_IS3/IS150/IS904"/>
</dbReference>
<name>A0AAC9YFE1_9ENTR</name>
<proteinExistence type="predicted"/>
<gene>
    <name evidence="2" type="ORF">CJJ18_02965</name>
</gene>
<reference evidence="2" key="1">
    <citation type="submission" date="2017-08" db="EMBL/GenBank/DDBJ databases">
        <title>Genome sequence of Candidatus Hamiltonella defensa from Acyrthosiphon pisum strain MI47.</title>
        <authorList>
            <person name="Patel V.A."/>
            <person name="Chevignon G."/>
            <person name="Russell J.A."/>
            <person name="Oliver K.M."/>
        </authorList>
    </citation>
    <scope>NUCLEOTIDE SEQUENCE</scope>
    <source>
        <strain evidence="2">MI47</strain>
    </source>
</reference>
<feature type="domain" description="HTH-like" evidence="1">
    <location>
        <begin position="8"/>
        <end position="57"/>
    </location>
</feature>